<evidence type="ECO:0000313" key="12">
    <source>
        <dbReference type="Proteomes" id="UP000294929"/>
    </source>
</evidence>
<dbReference type="GO" id="GO:0004146">
    <property type="term" value="F:dihydrofolate reductase activity"/>
    <property type="evidence" value="ECO:0007669"/>
    <property type="project" value="UniProtKB-EC"/>
</dbReference>
<evidence type="ECO:0000256" key="9">
    <source>
        <dbReference type="RuleBase" id="RU004474"/>
    </source>
</evidence>
<dbReference type="Proteomes" id="UP000294929">
    <property type="component" value="Unassembled WGS sequence"/>
</dbReference>
<comment type="similarity">
    <text evidence="2 9">Belongs to the dihydrofolate reductase family.</text>
</comment>
<dbReference type="EC" id="1.5.1.3" evidence="3"/>
<evidence type="ECO:0000256" key="4">
    <source>
        <dbReference type="ARBA" id="ARBA00018886"/>
    </source>
</evidence>
<dbReference type="PIRSF" id="PIRSF000194">
    <property type="entry name" value="DHFR"/>
    <property type="match status" value="1"/>
</dbReference>
<evidence type="ECO:0000259" key="10">
    <source>
        <dbReference type="PROSITE" id="PS51330"/>
    </source>
</evidence>
<dbReference type="GO" id="GO:0046655">
    <property type="term" value="P:folic acid metabolic process"/>
    <property type="evidence" value="ECO:0007669"/>
    <property type="project" value="TreeGrafter"/>
</dbReference>
<feature type="domain" description="DHFR" evidence="10">
    <location>
        <begin position="1"/>
        <end position="152"/>
    </location>
</feature>
<evidence type="ECO:0000256" key="8">
    <source>
        <dbReference type="ARBA" id="ARBA00025067"/>
    </source>
</evidence>
<gene>
    <name evidence="11" type="ORF">EUA03_06805</name>
</gene>
<evidence type="ECO:0000256" key="5">
    <source>
        <dbReference type="ARBA" id="ARBA00022563"/>
    </source>
</evidence>
<dbReference type="AlphaFoldDB" id="A0A4R5WLH3"/>
<evidence type="ECO:0000256" key="7">
    <source>
        <dbReference type="ARBA" id="ARBA00023002"/>
    </source>
</evidence>
<dbReference type="PANTHER" id="PTHR48069">
    <property type="entry name" value="DIHYDROFOLATE REDUCTASE"/>
    <property type="match status" value="1"/>
</dbReference>
<evidence type="ECO:0000313" key="11">
    <source>
        <dbReference type="EMBL" id="TDK91929.1"/>
    </source>
</evidence>
<sequence>MKLIWAQANGGVIGRDNDIPWQLPEDMAHFKELTLGSTVVMGRLTWESLPARFRPLPGRRNVVVSRDAGYAAEGAEVVTSLPAEIDGWVMGGAQLYALALPAATLCEVTEIDVDVPDGDAFAPTLDDSWTVTHSEWQTSKTGLRYRFCTYRR</sequence>
<evidence type="ECO:0000256" key="2">
    <source>
        <dbReference type="ARBA" id="ARBA00009539"/>
    </source>
</evidence>
<dbReference type="PANTHER" id="PTHR48069:SF3">
    <property type="entry name" value="DIHYDROFOLATE REDUCTASE"/>
    <property type="match status" value="1"/>
</dbReference>
<keyword evidence="5" id="KW-0554">One-carbon metabolism</keyword>
<dbReference type="SUPFAM" id="SSF53597">
    <property type="entry name" value="Dihydrofolate reductase-like"/>
    <property type="match status" value="1"/>
</dbReference>
<comment type="pathway">
    <text evidence="1">Cofactor biosynthesis; tetrahydrofolate biosynthesis; 5,6,7,8-tetrahydrofolate from 7,8-dihydrofolate: step 1/1.</text>
</comment>
<protein>
    <recommendedName>
        <fullName evidence="4">Dihydrofolate reductase</fullName>
        <ecNumber evidence="3">1.5.1.3</ecNumber>
    </recommendedName>
</protein>
<dbReference type="GO" id="GO:0006730">
    <property type="term" value="P:one-carbon metabolic process"/>
    <property type="evidence" value="ECO:0007669"/>
    <property type="project" value="UniProtKB-KW"/>
</dbReference>
<evidence type="ECO:0000256" key="1">
    <source>
        <dbReference type="ARBA" id="ARBA00004903"/>
    </source>
</evidence>
<dbReference type="EMBL" id="SDLO01000004">
    <property type="protein sequence ID" value="TDK91929.1"/>
    <property type="molecule type" value="Genomic_DNA"/>
</dbReference>
<dbReference type="PROSITE" id="PS00075">
    <property type="entry name" value="DHFR_1"/>
    <property type="match status" value="1"/>
</dbReference>
<dbReference type="PROSITE" id="PS51330">
    <property type="entry name" value="DHFR_2"/>
    <property type="match status" value="1"/>
</dbReference>
<comment type="function">
    <text evidence="8">Key enzyme in folate metabolism. Catalyzes an essential reaction for de novo glycine and purine synthesis, and for DNA precursor synthesis.</text>
</comment>
<keyword evidence="6" id="KW-0521">NADP</keyword>
<reference evidence="11 12" key="1">
    <citation type="submission" date="2019-01" db="EMBL/GenBank/DDBJ databases">
        <title>High-quality-draft genome sequences of five non-tuberculosis mycobacteriaceae isolated from a nosocomial environment.</title>
        <authorList>
            <person name="Tiago I."/>
            <person name="Alarico S."/>
            <person name="Pereira S.G."/>
            <person name="Coelho C."/>
            <person name="Maranha A."/>
            <person name="Empadinhas N."/>
        </authorList>
    </citation>
    <scope>NUCLEOTIDE SEQUENCE [LARGE SCALE GENOMIC DNA]</scope>
    <source>
        <strain evidence="11 12">24AIII</strain>
    </source>
</reference>
<proteinExistence type="inferred from homology"/>
<dbReference type="GO" id="GO:0046452">
    <property type="term" value="P:dihydrofolate metabolic process"/>
    <property type="evidence" value="ECO:0007669"/>
    <property type="project" value="TreeGrafter"/>
</dbReference>
<dbReference type="GO" id="GO:0005829">
    <property type="term" value="C:cytosol"/>
    <property type="evidence" value="ECO:0007669"/>
    <property type="project" value="TreeGrafter"/>
</dbReference>
<dbReference type="InterPro" id="IPR001796">
    <property type="entry name" value="DHFR_dom"/>
</dbReference>
<dbReference type="Gene3D" id="3.40.430.10">
    <property type="entry name" value="Dihydrofolate Reductase, subunit A"/>
    <property type="match status" value="1"/>
</dbReference>
<dbReference type="InterPro" id="IPR024072">
    <property type="entry name" value="DHFR-like_dom_sf"/>
</dbReference>
<dbReference type="InterPro" id="IPR017925">
    <property type="entry name" value="DHFR_CS"/>
</dbReference>
<dbReference type="Pfam" id="PF00186">
    <property type="entry name" value="DHFR_1"/>
    <property type="match status" value="1"/>
</dbReference>
<accession>A0A4R5WLH3</accession>
<name>A0A4R5WLH3_MYCMU</name>
<evidence type="ECO:0000256" key="3">
    <source>
        <dbReference type="ARBA" id="ARBA00012856"/>
    </source>
</evidence>
<dbReference type="CDD" id="cd00209">
    <property type="entry name" value="DHFR"/>
    <property type="match status" value="1"/>
</dbReference>
<dbReference type="GO" id="GO:0046654">
    <property type="term" value="P:tetrahydrofolate biosynthetic process"/>
    <property type="evidence" value="ECO:0007669"/>
    <property type="project" value="UniProtKB-UniPathway"/>
</dbReference>
<dbReference type="FunFam" id="3.40.430.10:FF:000001">
    <property type="entry name" value="Dihydrofolate reductase"/>
    <property type="match status" value="1"/>
</dbReference>
<dbReference type="GO" id="GO:0070401">
    <property type="term" value="F:NADP+ binding"/>
    <property type="evidence" value="ECO:0007669"/>
    <property type="project" value="UniProtKB-ARBA"/>
</dbReference>
<evidence type="ECO:0000256" key="6">
    <source>
        <dbReference type="ARBA" id="ARBA00022857"/>
    </source>
</evidence>
<dbReference type="InterPro" id="IPR012259">
    <property type="entry name" value="DHFR"/>
</dbReference>
<organism evidence="11 12">
    <name type="scientific">Mycolicibacterium mucogenicum</name>
    <name type="common">Mycobacterium mucogenicum</name>
    <dbReference type="NCBI Taxonomy" id="56689"/>
    <lineage>
        <taxon>Bacteria</taxon>
        <taxon>Bacillati</taxon>
        <taxon>Actinomycetota</taxon>
        <taxon>Actinomycetes</taxon>
        <taxon>Mycobacteriales</taxon>
        <taxon>Mycobacteriaceae</taxon>
        <taxon>Mycolicibacterium</taxon>
    </lineage>
</organism>
<dbReference type="RefSeq" id="WP_133426045.1">
    <property type="nucleotide sequence ID" value="NZ_SDLO01000004.1"/>
</dbReference>
<keyword evidence="7" id="KW-0560">Oxidoreductase</keyword>
<comment type="caution">
    <text evidence="11">The sequence shown here is derived from an EMBL/GenBank/DDBJ whole genome shotgun (WGS) entry which is preliminary data.</text>
</comment>
<dbReference type="PRINTS" id="PR00070">
    <property type="entry name" value="DHFR"/>
</dbReference>
<dbReference type="UniPathway" id="UPA00077">
    <property type="reaction ID" value="UER00158"/>
</dbReference>